<dbReference type="Gene3D" id="3.40.50.150">
    <property type="entry name" value="Vaccinia Virus protein VP39"/>
    <property type="match status" value="1"/>
</dbReference>
<dbReference type="NCBIfam" id="NF008686">
    <property type="entry name" value="PRK11705.1"/>
    <property type="match status" value="1"/>
</dbReference>
<dbReference type="Proteomes" id="UP000236893">
    <property type="component" value="Unassembled WGS sequence"/>
</dbReference>
<dbReference type="InterPro" id="IPR003333">
    <property type="entry name" value="CMAS"/>
</dbReference>
<organism evidence="7 8">
    <name type="scientific">Solitalea longa</name>
    <dbReference type="NCBI Taxonomy" id="2079460"/>
    <lineage>
        <taxon>Bacteria</taxon>
        <taxon>Pseudomonadati</taxon>
        <taxon>Bacteroidota</taxon>
        <taxon>Sphingobacteriia</taxon>
        <taxon>Sphingobacteriales</taxon>
        <taxon>Sphingobacteriaceae</taxon>
        <taxon>Solitalea</taxon>
    </lineage>
</organism>
<evidence type="ECO:0000256" key="5">
    <source>
        <dbReference type="ARBA" id="ARBA00023098"/>
    </source>
</evidence>
<dbReference type="EMBL" id="PQVF01000002">
    <property type="protein sequence ID" value="POY38318.1"/>
    <property type="molecule type" value="Genomic_DNA"/>
</dbReference>
<dbReference type="GO" id="GO:0008168">
    <property type="term" value="F:methyltransferase activity"/>
    <property type="evidence" value="ECO:0007669"/>
    <property type="project" value="UniProtKB-KW"/>
</dbReference>
<dbReference type="OrthoDB" id="9782855at2"/>
<protein>
    <submittedName>
        <fullName evidence="7">Cyclopropane-fatty-acyl-phospholipid synthase</fullName>
    </submittedName>
</protein>
<comment type="similarity">
    <text evidence="1">Belongs to the CFA/CMAS family.</text>
</comment>
<evidence type="ECO:0000313" key="8">
    <source>
        <dbReference type="Proteomes" id="UP000236893"/>
    </source>
</evidence>
<dbReference type="SUPFAM" id="SSF53335">
    <property type="entry name" value="S-adenosyl-L-methionine-dependent methyltransferases"/>
    <property type="match status" value="1"/>
</dbReference>
<sequence length="380" mass="43370">MKSISLAPPSGSQYEQKLKSLLDKSGVNINGTASFDVQVHNPAFFHKVLAEGSVGLGESYMNGWWDCKQLDELFAKLLASGLDKAARLDWGTQLIGLEAKLTNLQNINFAGKNAAHHYNLGNELFAKMLDKRMTYTCGYWKNAKTLDEAQEAKLDLTCKKLYLEPGMHILDIGCGWGSLSKFIAENYDVKVTAINVSDEQLALARERCKGLPINLIKQDYRNVEGEYDRIVSLGMFEHVGLKNYRTYFEVVHRCLKNGGLSLLHTIGGNISDKHSDPWISKYIFPNCLIPSLAQIAKATEEFFVIEDLHNFGPDYDKTLMEWHKNFNLNWQELKSAYDEKFFRMWNYYLLSCAGSFRSRHTQLWQLVFSKNSTVIYQALR</sequence>
<feature type="active site" evidence="6">
    <location>
        <position position="352"/>
    </location>
</feature>
<proteinExistence type="inferred from homology"/>
<keyword evidence="3" id="KW-0808">Transferase</keyword>
<comment type="caution">
    <text evidence="7">The sequence shown here is derived from an EMBL/GenBank/DDBJ whole genome shotgun (WGS) entry which is preliminary data.</text>
</comment>
<evidence type="ECO:0000256" key="2">
    <source>
        <dbReference type="ARBA" id="ARBA00022603"/>
    </source>
</evidence>
<keyword evidence="2" id="KW-0489">Methyltransferase</keyword>
<dbReference type="CDD" id="cd02440">
    <property type="entry name" value="AdoMet_MTases"/>
    <property type="match status" value="1"/>
</dbReference>
<dbReference type="PIRSF" id="PIRSF003085">
    <property type="entry name" value="CMAS"/>
    <property type="match status" value="1"/>
</dbReference>
<name>A0A2S5A6W1_9SPHI</name>
<keyword evidence="5" id="KW-0443">Lipid metabolism</keyword>
<keyword evidence="4" id="KW-0949">S-adenosyl-L-methionine</keyword>
<evidence type="ECO:0000256" key="3">
    <source>
        <dbReference type="ARBA" id="ARBA00022679"/>
    </source>
</evidence>
<dbReference type="InterPro" id="IPR050723">
    <property type="entry name" value="CFA/CMAS"/>
</dbReference>
<dbReference type="InterPro" id="IPR029063">
    <property type="entry name" value="SAM-dependent_MTases_sf"/>
</dbReference>
<dbReference type="PANTHER" id="PTHR43667:SF1">
    <property type="entry name" value="CYCLOPROPANE-FATTY-ACYL-PHOSPHOLIPID SYNTHASE"/>
    <property type="match status" value="1"/>
</dbReference>
<dbReference type="GO" id="GO:0008610">
    <property type="term" value="P:lipid biosynthetic process"/>
    <property type="evidence" value="ECO:0007669"/>
    <property type="project" value="InterPro"/>
</dbReference>
<dbReference type="AlphaFoldDB" id="A0A2S5A6W1"/>
<reference evidence="7 8" key="1">
    <citation type="submission" date="2018-01" db="EMBL/GenBank/DDBJ databases">
        <authorList>
            <person name="Gaut B.S."/>
            <person name="Morton B.R."/>
            <person name="Clegg M.T."/>
            <person name="Duvall M.R."/>
        </authorList>
    </citation>
    <scope>NUCLEOTIDE SEQUENCE [LARGE SCALE GENOMIC DNA]</scope>
    <source>
        <strain evidence="7 8">HR-AV</strain>
    </source>
</reference>
<gene>
    <name evidence="7" type="ORF">C3K47_02660</name>
</gene>
<evidence type="ECO:0000256" key="1">
    <source>
        <dbReference type="ARBA" id="ARBA00010815"/>
    </source>
</evidence>
<evidence type="ECO:0000256" key="4">
    <source>
        <dbReference type="ARBA" id="ARBA00022691"/>
    </source>
</evidence>
<dbReference type="RefSeq" id="WP_103787548.1">
    <property type="nucleotide sequence ID" value="NZ_PQVF01000002.1"/>
</dbReference>
<keyword evidence="8" id="KW-1185">Reference proteome</keyword>
<dbReference type="GO" id="GO:0032259">
    <property type="term" value="P:methylation"/>
    <property type="evidence" value="ECO:0007669"/>
    <property type="project" value="UniProtKB-KW"/>
</dbReference>
<evidence type="ECO:0000313" key="7">
    <source>
        <dbReference type="EMBL" id="POY38318.1"/>
    </source>
</evidence>
<accession>A0A2S5A6W1</accession>
<evidence type="ECO:0000256" key="6">
    <source>
        <dbReference type="PIRSR" id="PIRSR003085-1"/>
    </source>
</evidence>
<dbReference type="Pfam" id="PF02353">
    <property type="entry name" value="CMAS"/>
    <property type="match status" value="1"/>
</dbReference>
<dbReference type="PANTHER" id="PTHR43667">
    <property type="entry name" value="CYCLOPROPANE-FATTY-ACYL-PHOSPHOLIPID SYNTHASE"/>
    <property type="match status" value="1"/>
</dbReference>